<reference evidence="10" key="1">
    <citation type="submission" date="2019-11" db="EMBL/GenBank/DDBJ databases">
        <title>Genomic insights into an expanded diversity of filamentous marine cyanobacteria reveals the extraordinary biosynthetic potential of Moorea and Okeania.</title>
        <authorList>
            <person name="Ferreira Leao T."/>
            <person name="Wang M."/>
            <person name="Moss N."/>
            <person name="Da Silva R."/>
            <person name="Sanders J."/>
            <person name="Nurk S."/>
            <person name="Gurevich A."/>
            <person name="Humphrey G."/>
            <person name="Reher R."/>
            <person name="Zhu Q."/>
            <person name="Belda-Ferre P."/>
            <person name="Glukhov E."/>
            <person name="Rex R."/>
            <person name="Dorrestein P.C."/>
            <person name="Knight R."/>
            <person name="Pevzner P."/>
            <person name="Gerwick W.H."/>
            <person name="Gerwick L."/>
        </authorList>
    </citation>
    <scope>NUCLEOTIDE SEQUENCE</scope>
    <source>
        <strain evidence="10">SIO1C4</strain>
    </source>
</reference>
<dbReference type="InterPro" id="IPR050390">
    <property type="entry name" value="C5-Methyltransferase"/>
</dbReference>
<keyword evidence="4 6" id="KW-0949">S-adenosyl-L-methionine</keyword>
<evidence type="ECO:0000256" key="3">
    <source>
        <dbReference type="ARBA" id="ARBA00022679"/>
    </source>
</evidence>
<proteinExistence type="inferred from homology"/>
<dbReference type="GO" id="GO:0032259">
    <property type="term" value="P:methylation"/>
    <property type="evidence" value="ECO:0007669"/>
    <property type="project" value="UniProtKB-KW"/>
</dbReference>
<dbReference type="PROSITE" id="PS00095">
    <property type="entry name" value="C5_MTASE_2"/>
    <property type="match status" value="1"/>
</dbReference>
<keyword evidence="5" id="KW-0680">Restriction system</keyword>
<keyword evidence="3 6" id="KW-0808">Transferase</keyword>
<dbReference type="PRINTS" id="PR00105">
    <property type="entry name" value="C5METTRFRASE"/>
</dbReference>
<dbReference type="Pfam" id="PF00145">
    <property type="entry name" value="DNA_methylase"/>
    <property type="match status" value="1"/>
</dbReference>
<evidence type="ECO:0000256" key="2">
    <source>
        <dbReference type="ARBA" id="ARBA00022603"/>
    </source>
</evidence>
<keyword evidence="2 6" id="KW-0489">Methyltransferase</keyword>
<evidence type="ECO:0000256" key="1">
    <source>
        <dbReference type="ARBA" id="ARBA00011975"/>
    </source>
</evidence>
<feature type="compositionally biased region" description="Basic and acidic residues" evidence="9">
    <location>
        <begin position="712"/>
        <end position="721"/>
    </location>
</feature>
<name>A0A6B3NAE8_9CYAN</name>
<evidence type="ECO:0000256" key="7">
    <source>
        <dbReference type="RuleBase" id="RU000416"/>
    </source>
</evidence>
<feature type="region of interest" description="Disordered" evidence="9">
    <location>
        <begin position="705"/>
        <end position="749"/>
    </location>
</feature>
<dbReference type="Gene3D" id="3.40.50.150">
    <property type="entry name" value="Vaccinia Virus protein VP39"/>
    <property type="match status" value="1"/>
</dbReference>
<evidence type="ECO:0000256" key="6">
    <source>
        <dbReference type="PROSITE-ProRule" id="PRU01016"/>
    </source>
</evidence>
<dbReference type="GO" id="GO:0003886">
    <property type="term" value="F:DNA (cytosine-5-)-methyltransferase activity"/>
    <property type="evidence" value="ECO:0007669"/>
    <property type="project" value="UniProtKB-EC"/>
</dbReference>
<feature type="region of interest" description="Disordered" evidence="9">
    <location>
        <begin position="241"/>
        <end position="269"/>
    </location>
</feature>
<evidence type="ECO:0000256" key="8">
    <source>
        <dbReference type="SAM" id="Coils"/>
    </source>
</evidence>
<keyword evidence="8" id="KW-0175">Coiled coil</keyword>
<dbReference type="PROSITE" id="PS51679">
    <property type="entry name" value="SAM_MT_C5"/>
    <property type="match status" value="1"/>
</dbReference>
<dbReference type="NCBIfam" id="TIGR00675">
    <property type="entry name" value="dcm"/>
    <property type="match status" value="1"/>
</dbReference>
<evidence type="ECO:0000256" key="9">
    <source>
        <dbReference type="SAM" id="MobiDB-lite"/>
    </source>
</evidence>
<dbReference type="PANTHER" id="PTHR10629">
    <property type="entry name" value="CYTOSINE-SPECIFIC METHYLTRANSFERASE"/>
    <property type="match status" value="1"/>
</dbReference>
<feature type="compositionally biased region" description="Polar residues" evidence="9">
    <location>
        <begin position="249"/>
        <end position="259"/>
    </location>
</feature>
<accession>A0A6B3NAE8</accession>
<gene>
    <name evidence="10" type="primary">dcm</name>
    <name evidence="10" type="ORF">F6J89_13235</name>
</gene>
<dbReference type="EC" id="2.1.1.37" evidence="1"/>
<dbReference type="EMBL" id="JAAHFQ010000230">
    <property type="protein sequence ID" value="NER28560.1"/>
    <property type="molecule type" value="Genomic_DNA"/>
</dbReference>
<dbReference type="InterPro" id="IPR029063">
    <property type="entry name" value="SAM-dependent_MTases_sf"/>
</dbReference>
<protein>
    <recommendedName>
        <fullName evidence="1">DNA (cytosine-5-)-methyltransferase</fullName>
        <ecNumber evidence="1">2.1.1.37</ecNumber>
    </recommendedName>
</protein>
<organism evidence="10">
    <name type="scientific">Symploca sp. SIO1C4</name>
    <dbReference type="NCBI Taxonomy" id="2607765"/>
    <lineage>
        <taxon>Bacteria</taxon>
        <taxon>Bacillati</taxon>
        <taxon>Cyanobacteriota</taxon>
        <taxon>Cyanophyceae</taxon>
        <taxon>Coleofasciculales</taxon>
        <taxon>Coleofasciculaceae</taxon>
        <taxon>Symploca</taxon>
    </lineage>
</organism>
<evidence type="ECO:0000256" key="5">
    <source>
        <dbReference type="ARBA" id="ARBA00022747"/>
    </source>
</evidence>
<sequence length="1078" mass="119622">MLPLPAQTKETTPQPLAIDLFAGVGGLSLGIEAAGFQVALAVEKDPITAAQYQKNFPHAKVLCTDITQLQAQTILEAIKQNHPEWDGKLTAVVGGPCCQGFSRIGKRDPNDKRNHLVSHFIRLVGELRPQIFVMENVCGLRDKRHAPLIDRCYQQLQQLGYTVQEWKLNAKDYGVPQSRTRLFWVGWKDDAGRRGHGDRSRNVSRTLCPEHKPQESLFSPTRLFDSVALFQKGLQFPSEISPRLPISASPRQSQPTTHECTPITPPTPLETKVTVREAIGSIQKGEASEYVHQLHQTFPNPNSQTPNQLTGCTLTNHTPEVIARFAATPPGTIEPISRLYRLDWDGICPTLRAGTGSEHGNHTAARPIHPKQPRVITVREAARLSSFPDWFQFSPTKLHGYRQIGNAVPPLLALAVGERIYQEAGVRGAGCKGEGNTRVPLLPSPFSLASSVQALSNSNQSTIKSSSPGGVIMTTADTTTNLSPSSSSQFDYAIHFSSTELAHKAKCTNSHFIAFARRTFKELVKIGSELWDVYETSCRVLGASKGKKAFESWLASDEFGGSKYLAQVAMALSPWYKNLSLAMQKLVASKVNKWSLSALKLLPTLASDLVEKLVKEGKQTTKSIKCALDASQAKSKLKLGHRATEADWQLVSEKFNITDDSLETLKLEALHSATTNPETGEVVVMTDDITRALQAFGCNLSKVLPRHASSPENHERKEQGSREQGAGGIPSSPLPWNEVEQRSQSTEGLFSKEEVEAQITEAIARYQTEKKEEEIARLVEIRETALAQVQAEIQAIYASRDKHQKAYEQLQEQCSKLQQQLAQTQGLVQENQRLQQRIEDLEKALTSANENRWSNTFSQQAAKVVNKELADCIEPLQQQLEEKTAQVEKLAKQLEKYQKLALPLTDELLFVGARVKVLTSPEGWSGYTGEVVDRQGKGDRDWWVLLDYIHDSGSCTKNLFKAGQLTFELEDCASQTERLTQLEYENRTRGQVDTGRRGILKPTLRVNLNQQLMRAPELAQLDNSILQEFGEAAEVSGISGWSCRGYRSTSGSLFTRFPEALCAFVKDLALNPELHPVF</sequence>
<dbReference type="InterPro" id="IPR031303">
    <property type="entry name" value="C5_meth_CS"/>
</dbReference>
<dbReference type="PANTHER" id="PTHR10629:SF52">
    <property type="entry name" value="DNA (CYTOSINE-5)-METHYLTRANSFERASE 1"/>
    <property type="match status" value="1"/>
</dbReference>
<dbReference type="AlphaFoldDB" id="A0A6B3NAE8"/>
<dbReference type="SUPFAM" id="SSF53335">
    <property type="entry name" value="S-adenosyl-L-methionine-dependent methyltransferases"/>
    <property type="match status" value="1"/>
</dbReference>
<evidence type="ECO:0000313" key="10">
    <source>
        <dbReference type="EMBL" id="NER28560.1"/>
    </source>
</evidence>
<dbReference type="InterPro" id="IPR001525">
    <property type="entry name" value="C5_MeTfrase"/>
</dbReference>
<feature type="coiled-coil region" evidence="8">
    <location>
        <begin position="752"/>
        <end position="900"/>
    </location>
</feature>
<comment type="similarity">
    <text evidence="6 7">Belongs to the class I-like SAM-binding methyltransferase superfamily. C5-methyltransferase family.</text>
</comment>
<comment type="caution">
    <text evidence="10">The sequence shown here is derived from an EMBL/GenBank/DDBJ whole genome shotgun (WGS) entry which is preliminary data.</text>
</comment>
<dbReference type="Gene3D" id="3.90.120.10">
    <property type="entry name" value="DNA Methylase, subunit A, domain 2"/>
    <property type="match status" value="1"/>
</dbReference>
<dbReference type="GO" id="GO:0009307">
    <property type="term" value="P:DNA restriction-modification system"/>
    <property type="evidence" value="ECO:0007669"/>
    <property type="project" value="UniProtKB-KW"/>
</dbReference>
<feature type="active site" evidence="6">
    <location>
        <position position="98"/>
    </location>
</feature>
<evidence type="ECO:0000256" key="4">
    <source>
        <dbReference type="ARBA" id="ARBA00022691"/>
    </source>
</evidence>